<comment type="caution">
    <text evidence="2">The sequence shown here is derived from an EMBL/GenBank/DDBJ whole genome shotgun (WGS) entry which is preliminary data.</text>
</comment>
<evidence type="ECO:0000313" key="3">
    <source>
        <dbReference type="Proteomes" id="UP000298471"/>
    </source>
</evidence>
<organism evidence="2 3">
    <name type="scientific">Hymenobacter metallicola</name>
    <dbReference type="NCBI Taxonomy" id="2563114"/>
    <lineage>
        <taxon>Bacteria</taxon>
        <taxon>Pseudomonadati</taxon>
        <taxon>Bacteroidota</taxon>
        <taxon>Cytophagia</taxon>
        <taxon>Cytophagales</taxon>
        <taxon>Hymenobacteraceae</taxon>
        <taxon>Hymenobacter</taxon>
    </lineage>
</organism>
<feature type="region of interest" description="Disordered" evidence="1">
    <location>
        <begin position="28"/>
        <end position="64"/>
    </location>
</feature>
<name>A0A4Z0PZR9_9BACT</name>
<proteinExistence type="predicted"/>
<gene>
    <name evidence="2" type="ORF">E5K02_20835</name>
</gene>
<feature type="compositionally biased region" description="Basic residues" evidence="1">
    <location>
        <begin position="50"/>
        <end position="64"/>
    </location>
</feature>
<evidence type="ECO:0000313" key="2">
    <source>
        <dbReference type="EMBL" id="TGE22814.1"/>
    </source>
</evidence>
<dbReference type="AlphaFoldDB" id="A0A4Z0PZR9"/>
<reference evidence="2 3" key="1">
    <citation type="submission" date="2019-04" db="EMBL/GenBank/DDBJ databases">
        <authorList>
            <person name="Feng G."/>
            <person name="Zhang J."/>
            <person name="Zhu H."/>
        </authorList>
    </citation>
    <scope>NUCLEOTIDE SEQUENCE [LARGE SCALE GENOMIC DNA]</scope>
    <source>
        <strain evidence="2 3">9PBR-1</strain>
    </source>
</reference>
<keyword evidence="3" id="KW-1185">Reference proteome</keyword>
<accession>A0A4Z0PZR9</accession>
<protein>
    <submittedName>
        <fullName evidence="2">Uncharacterized protein</fullName>
    </submittedName>
</protein>
<dbReference type="RefSeq" id="WP_167856524.1">
    <property type="nucleotide sequence ID" value="NZ_SRMB01000005.1"/>
</dbReference>
<dbReference type="EMBL" id="SRMB01000005">
    <property type="protein sequence ID" value="TGE22814.1"/>
    <property type="molecule type" value="Genomic_DNA"/>
</dbReference>
<sequence length="64" mass="7123">MAVATDCQGKPLKQAPDWESISEAKRAVEARYSPKKRLTKKAEPSTQARKAARRRAKAGRKASR</sequence>
<dbReference type="Proteomes" id="UP000298471">
    <property type="component" value="Unassembled WGS sequence"/>
</dbReference>
<evidence type="ECO:0000256" key="1">
    <source>
        <dbReference type="SAM" id="MobiDB-lite"/>
    </source>
</evidence>